<dbReference type="PANTHER" id="PTHR31865:SF22">
    <property type="entry name" value="DUF1685 FAMILY PROTEIN"/>
    <property type="match status" value="1"/>
</dbReference>
<accession>A0AAW1WL13</accession>
<protein>
    <submittedName>
        <fullName evidence="1">Uncharacterized protein</fullName>
    </submittedName>
</protein>
<dbReference type="InterPro" id="IPR012881">
    <property type="entry name" value="DUF1685"/>
</dbReference>
<dbReference type="EMBL" id="JBEDUW010000006">
    <property type="protein sequence ID" value="KAK9924000.1"/>
    <property type="molecule type" value="Genomic_DNA"/>
</dbReference>
<dbReference type="Proteomes" id="UP001457282">
    <property type="component" value="Unassembled WGS sequence"/>
</dbReference>
<comment type="caution">
    <text evidence="1">The sequence shown here is derived from an EMBL/GenBank/DDBJ whole genome shotgun (WGS) entry which is preliminary data.</text>
</comment>
<dbReference type="Pfam" id="PF07939">
    <property type="entry name" value="DUF1685"/>
    <property type="match status" value="1"/>
</dbReference>
<organism evidence="1 2">
    <name type="scientific">Rubus argutus</name>
    <name type="common">Southern blackberry</name>
    <dbReference type="NCBI Taxonomy" id="59490"/>
    <lineage>
        <taxon>Eukaryota</taxon>
        <taxon>Viridiplantae</taxon>
        <taxon>Streptophyta</taxon>
        <taxon>Embryophyta</taxon>
        <taxon>Tracheophyta</taxon>
        <taxon>Spermatophyta</taxon>
        <taxon>Magnoliopsida</taxon>
        <taxon>eudicotyledons</taxon>
        <taxon>Gunneridae</taxon>
        <taxon>Pentapetalae</taxon>
        <taxon>rosids</taxon>
        <taxon>fabids</taxon>
        <taxon>Rosales</taxon>
        <taxon>Rosaceae</taxon>
        <taxon>Rosoideae</taxon>
        <taxon>Rosoideae incertae sedis</taxon>
        <taxon>Rubus</taxon>
    </lineage>
</organism>
<sequence length="127" mass="14450">MTDPQVPPPRPLYKQNSWSPDILREETWQRRKSNWGACRHTLSKSVSEDDLEELKACIELGFGFDSPEIDPKLCDTLPALESYCPVIKPFRDNSVSTEKNDAEVVKVRLRQWAQLVACSVRRSSSSG</sequence>
<dbReference type="AlphaFoldDB" id="A0AAW1WL13"/>
<dbReference type="PANTHER" id="PTHR31865">
    <property type="entry name" value="OSJNBA0071G03.3 PROTEIN"/>
    <property type="match status" value="1"/>
</dbReference>
<evidence type="ECO:0000313" key="2">
    <source>
        <dbReference type="Proteomes" id="UP001457282"/>
    </source>
</evidence>
<evidence type="ECO:0000313" key="1">
    <source>
        <dbReference type="EMBL" id="KAK9924000.1"/>
    </source>
</evidence>
<name>A0AAW1WL13_RUBAR</name>
<reference evidence="1 2" key="1">
    <citation type="journal article" date="2023" name="G3 (Bethesda)">
        <title>A chromosome-length genome assembly and annotation of blackberry (Rubus argutus, cv. 'Hillquist').</title>
        <authorList>
            <person name="Bruna T."/>
            <person name="Aryal R."/>
            <person name="Dudchenko O."/>
            <person name="Sargent D.J."/>
            <person name="Mead D."/>
            <person name="Buti M."/>
            <person name="Cavallini A."/>
            <person name="Hytonen T."/>
            <person name="Andres J."/>
            <person name="Pham M."/>
            <person name="Weisz D."/>
            <person name="Mascagni F."/>
            <person name="Usai G."/>
            <person name="Natali L."/>
            <person name="Bassil N."/>
            <person name="Fernandez G.E."/>
            <person name="Lomsadze A."/>
            <person name="Armour M."/>
            <person name="Olukolu B."/>
            <person name="Poorten T."/>
            <person name="Britton C."/>
            <person name="Davik J."/>
            <person name="Ashrafi H."/>
            <person name="Aiden E.L."/>
            <person name="Borodovsky M."/>
            <person name="Worthington M."/>
        </authorList>
    </citation>
    <scope>NUCLEOTIDE SEQUENCE [LARGE SCALE GENOMIC DNA]</scope>
    <source>
        <strain evidence="1">PI 553951</strain>
    </source>
</reference>
<keyword evidence="2" id="KW-1185">Reference proteome</keyword>
<gene>
    <name evidence="1" type="ORF">M0R45_032391</name>
</gene>
<proteinExistence type="predicted"/>